<dbReference type="RefSeq" id="WP_054724861.1">
    <property type="nucleotide sequence ID" value="NZ_CP012898.1"/>
</dbReference>
<evidence type="ECO:0000259" key="6">
    <source>
        <dbReference type="Pfam" id="PF00144"/>
    </source>
</evidence>
<dbReference type="EMBL" id="CP012898">
    <property type="protein sequence ID" value="ALJ04285.1"/>
    <property type="molecule type" value="Genomic_DNA"/>
</dbReference>
<dbReference type="InterPro" id="IPR012338">
    <property type="entry name" value="Beta-lactam/transpept-like"/>
</dbReference>
<name>A0A0P0CIU8_9FLAO</name>
<feature type="domain" description="Beta-lactamase-related" evidence="6">
    <location>
        <begin position="599"/>
        <end position="948"/>
    </location>
</feature>
<evidence type="ECO:0000259" key="7">
    <source>
        <dbReference type="Pfam" id="PF00933"/>
    </source>
</evidence>
<evidence type="ECO:0000256" key="3">
    <source>
        <dbReference type="ARBA" id="ARBA00012663"/>
    </source>
</evidence>
<gene>
    <name evidence="8" type="ORF">APS56_03630</name>
</gene>
<dbReference type="EC" id="3.2.1.52" evidence="3"/>
<proteinExistence type="inferred from homology"/>
<dbReference type="KEGG" id="ahz:APS56_03630"/>
<dbReference type="InterPro" id="IPR019800">
    <property type="entry name" value="Glyco_hydro_3_AS"/>
</dbReference>
<keyword evidence="9" id="KW-1185">Reference proteome</keyword>
<dbReference type="STRING" id="1736674.APS56_03630"/>
<comment type="catalytic activity">
    <reaction evidence="1">
        <text>Hydrolysis of terminal non-reducing N-acetyl-D-hexosamine residues in N-acetyl-beta-D-hexosaminides.</text>
        <dbReference type="EC" id="3.2.1.52"/>
    </reaction>
</comment>
<dbReference type="GO" id="GO:0005975">
    <property type="term" value="P:carbohydrate metabolic process"/>
    <property type="evidence" value="ECO:0007669"/>
    <property type="project" value="InterPro"/>
</dbReference>
<dbReference type="InterPro" id="IPR017853">
    <property type="entry name" value="GH"/>
</dbReference>
<dbReference type="InterPro" id="IPR001466">
    <property type="entry name" value="Beta-lactam-related"/>
</dbReference>
<comment type="similarity">
    <text evidence="2">Belongs to the glycosyl hydrolase 3 family.</text>
</comment>
<dbReference type="PRINTS" id="PR00133">
    <property type="entry name" value="GLHYDRLASE3"/>
</dbReference>
<dbReference type="Gene3D" id="3.40.50.1700">
    <property type="entry name" value="Glycoside hydrolase family 3 C-terminal domain"/>
    <property type="match status" value="1"/>
</dbReference>
<evidence type="ECO:0000256" key="5">
    <source>
        <dbReference type="ARBA" id="ARBA00023295"/>
    </source>
</evidence>
<protein>
    <recommendedName>
        <fullName evidence="3">beta-N-acetylhexosaminidase</fullName>
        <ecNumber evidence="3">3.2.1.52</ecNumber>
    </recommendedName>
</protein>
<dbReference type="Proteomes" id="UP000057981">
    <property type="component" value="Chromosome"/>
</dbReference>
<keyword evidence="4" id="KW-0378">Hydrolase</keyword>
<dbReference type="PANTHER" id="PTHR30480:SF13">
    <property type="entry name" value="BETA-HEXOSAMINIDASE"/>
    <property type="match status" value="1"/>
</dbReference>
<feature type="domain" description="Glycoside hydrolase family 3 N-terminal" evidence="7">
    <location>
        <begin position="47"/>
        <end position="362"/>
    </location>
</feature>
<evidence type="ECO:0000256" key="4">
    <source>
        <dbReference type="ARBA" id="ARBA00022801"/>
    </source>
</evidence>
<evidence type="ECO:0000256" key="1">
    <source>
        <dbReference type="ARBA" id="ARBA00001231"/>
    </source>
</evidence>
<evidence type="ECO:0000313" key="9">
    <source>
        <dbReference type="Proteomes" id="UP000057981"/>
    </source>
</evidence>
<evidence type="ECO:0000256" key="2">
    <source>
        <dbReference type="ARBA" id="ARBA00005336"/>
    </source>
</evidence>
<accession>A0A0P0CIU8</accession>
<dbReference type="OrthoDB" id="9805821at2"/>
<keyword evidence="5" id="KW-0326">Glycosidase</keyword>
<dbReference type="Gene3D" id="3.20.20.300">
    <property type="entry name" value="Glycoside hydrolase, family 3, N-terminal domain"/>
    <property type="match status" value="1"/>
</dbReference>
<dbReference type="AlphaFoldDB" id="A0A0P0CIU8"/>
<organism evidence="8 9">
    <name type="scientific">Pseudalgibacter alginicilyticus</name>
    <dbReference type="NCBI Taxonomy" id="1736674"/>
    <lineage>
        <taxon>Bacteria</taxon>
        <taxon>Pseudomonadati</taxon>
        <taxon>Bacteroidota</taxon>
        <taxon>Flavobacteriia</taxon>
        <taxon>Flavobacteriales</taxon>
        <taxon>Flavobacteriaceae</taxon>
        <taxon>Pseudalgibacter</taxon>
    </lineage>
</organism>
<dbReference type="InterPro" id="IPR001764">
    <property type="entry name" value="Glyco_hydro_3_N"/>
</dbReference>
<dbReference type="PATRIC" id="fig|1736674.3.peg.749"/>
<dbReference type="GO" id="GO:0004563">
    <property type="term" value="F:beta-N-acetylhexosaminidase activity"/>
    <property type="evidence" value="ECO:0007669"/>
    <property type="project" value="UniProtKB-EC"/>
</dbReference>
<evidence type="ECO:0000313" key="8">
    <source>
        <dbReference type="EMBL" id="ALJ04285.1"/>
    </source>
</evidence>
<dbReference type="InterPro" id="IPR050226">
    <property type="entry name" value="NagZ_Beta-hexosaminidase"/>
</dbReference>
<dbReference type="PANTHER" id="PTHR30480">
    <property type="entry name" value="BETA-HEXOSAMINIDASE-RELATED"/>
    <property type="match status" value="1"/>
</dbReference>
<dbReference type="Pfam" id="PF00933">
    <property type="entry name" value="Glyco_hydro_3"/>
    <property type="match status" value="1"/>
</dbReference>
<dbReference type="GO" id="GO:0009254">
    <property type="term" value="P:peptidoglycan turnover"/>
    <property type="evidence" value="ECO:0007669"/>
    <property type="project" value="TreeGrafter"/>
</dbReference>
<dbReference type="SUPFAM" id="SSF51445">
    <property type="entry name" value="(Trans)glycosidases"/>
    <property type="match status" value="1"/>
</dbReference>
<dbReference type="SUPFAM" id="SSF56601">
    <property type="entry name" value="beta-lactamase/transpeptidase-like"/>
    <property type="match status" value="1"/>
</dbReference>
<dbReference type="Gene3D" id="3.40.710.10">
    <property type="entry name" value="DD-peptidase/beta-lactamase superfamily"/>
    <property type="match status" value="1"/>
</dbReference>
<dbReference type="Pfam" id="PF00144">
    <property type="entry name" value="Beta-lactamase"/>
    <property type="match status" value="1"/>
</dbReference>
<dbReference type="InterPro" id="IPR036881">
    <property type="entry name" value="Glyco_hydro_3_C_sf"/>
</dbReference>
<dbReference type="InterPro" id="IPR036962">
    <property type="entry name" value="Glyco_hydro_3_N_sf"/>
</dbReference>
<dbReference type="PROSITE" id="PS00775">
    <property type="entry name" value="GLYCOSYL_HYDROL_F3"/>
    <property type="match status" value="1"/>
</dbReference>
<reference evidence="8 9" key="1">
    <citation type="submission" date="2015-10" db="EMBL/GenBank/DDBJ databases">
        <authorList>
            <person name="Gilbert D.G."/>
        </authorList>
    </citation>
    <scope>NUCLEOTIDE SEQUENCE [LARGE SCALE GENOMIC DNA]</scope>
    <source>
        <strain evidence="9">HZ-22</strain>
    </source>
</reference>
<sequence length="972" mass="110283">MRQVFLALICCVSILRLSGQTQIDPLETADKEAQKKWVDQVYDSMSLSEKIGQLYMVQVMSNQNSASKDKIIKLIKNYHIGGVIYSLGDPISQAKLDNELQALSKIPMLIGMDAEWGLSMRLESTYAFPWNMTLGAIEDNKLVEQTGKHIGEHCKRLGVHFNFAPVVDINTNPKNPIIGNRSFGEDRDNVTKKALAFMKGMQGAGVLANAKHFPGHGDTDSDSHKTLPTINFNEERIDSIELYPYKKLIKAGLSSVMVAHLNVPSLEPRDGVPSSLSKHIVTDILKDKLGFQGLIFTDALTMKGVADFSETGDIDLAAFMAGNDVMLMSEDVAVGIEKIKKAYYDGIVSEERLQFSVKKILKAKYKVGLNHYKPIEIPRLIEDLNRPEDDILYEELMENAITVVKNEAQFIPFKELGKKDIAYVKMGDDDGSVFFKELQKYTEIHEIKSDSLEDLLAKLKAYNTVIIGFHRSNDNPWKEYKLTKDEITWINEISKTNRVVLDLFVKPYALMDFYSVLDIESIIISYQNSKIAQEKSAQLIFGAIPSKGHLPVSVGTFFKAGYGIENEASKRLGYSVPERFGMSSFKLKKVDSIAQLAVDSMMTPGIQLLIARKGTVIYNKNFGTHTYKGDKNVAFNDLYDVASLTKILATLPLVMKMEENGMIALNSKLSELMPEYKNSNKKDISLKEMLSHYARLKPWIPFYYETLDTETKRPSEKYYRTKRSNEFNIEVTNNLFLRTDYQDSIQSIILKSDLLNRQQYRYSDLPYYILKKFIETYYDQTLDNLVEEYFYKPLGANYTMYNPYHKISNKHIVPTEEDDYYRFQKVQGFVHDMGAAMQNGVGGHAGIFSNANDVAKIMQMYLQKGYYGGEQFLKPETVDKFNTCYYCSNGNRRGIGFDKPQSSGPGPTCGCISLSSFGHSGFTGTYAWADPEEEIVYVFLANRTYPHAGKNLLLKENIRTEIQRLIYEAIIE</sequence>